<feature type="region of interest" description="Disordered" evidence="2">
    <location>
        <begin position="300"/>
        <end position="319"/>
    </location>
</feature>
<feature type="compositionally biased region" description="Basic residues" evidence="2">
    <location>
        <begin position="643"/>
        <end position="652"/>
    </location>
</feature>
<gene>
    <name evidence="4" type="ordered locus">LOC_Os11g27170</name>
</gene>
<reference evidence="4" key="1">
    <citation type="journal article" date="2005" name="BMC Biol.">
        <title>The sequence of rice chromosomes 11 and 12, rich in disease resistance genes and recent gene duplications.</title>
        <authorList>
            <consortium name="The rice chromosomes 11 and 12 sequencing consortia"/>
        </authorList>
    </citation>
    <scope>NUCLEOTIDE SEQUENCE [LARGE SCALE GENOMIC DNA]</scope>
</reference>
<dbReference type="SUPFAM" id="SSF53474">
    <property type="entry name" value="alpha/beta-Hydrolases"/>
    <property type="match status" value="1"/>
</dbReference>
<organism evidence="4">
    <name type="scientific">Oryza sativa subsp. japonica</name>
    <name type="common">Rice</name>
    <dbReference type="NCBI Taxonomy" id="39947"/>
    <lineage>
        <taxon>Eukaryota</taxon>
        <taxon>Viridiplantae</taxon>
        <taxon>Streptophyta</taxon>
        <taxon>Embryophyta</taxon>
        <taxon>Tracheophyta</taxon>
        <taxon>Spermatophyta</taxon>
        <taxon>Magnoliopsida</taxon>
        <taxon>Liliopsida</taxon>
        <taxon>Poales</taxon>
        <taxon>Poaceae</taxon>
        <taxon>BOP clade</taxon>
        <taxon>Oryzoideae</taxon>
        <taxon>Oryzeae</taxon>
        <taxon>Oryzinae</taxon>
        <taxon>Oryza</taxon>
        <taxon>Oryza sativa</taxon>
    </lineage>
</organism>
<dbReference type="PANTHER" id="PTHR11802">
    <property type="entry name" value="SERINE PROTEASE FAMILY S10 SERINE CARBOXYPEPTIDASE"/>
    <property type="match status" value="1"/>
</dbReference>
<protein>
    <submittedName>
        <fullName evidence="4">Retrotransposon protein, putative, unclassified</fullName>
    </submittedName>
</protein>
<reference evidence="4" key="2">
    <citation type="submission" date="2005-04" db="EMBL/GenBank/DDBJ databases">
        <authorList>
            <person name="Buell C.R."/>
            <person name="Wing R.A."/>
            <person name="McCombie W.A."/>
            <person name="Ouyang S."/>
        </authorList>
    </citation>
    <scope>NUCLEOTIDE SEQUENCE</scope>
</reference>
<feature type="domain" description="Retrotransposon gag" evidence="3">
    <location>
        <begin position="522"/>
        <end position="585"/>
    </location>
</feature>
<dbReference type="GO" id="GO:0006508">
    <property type="term" value="P:proteolysis"/>
    <property type="evidence" value="ECO:0007669"/>
    <property type="project" value="InterPro"/>
</dbReference>
<feature type="compositionally biased region" description="Basic and acidic residues" evidence="2">
    <location>
        <begin position="664"/>
        <end position="679"/>
    </location>
</feature>
<feature type="region of interest" description="Disordered" evidence="2">
    <location>
        <begin position="620"/>
        <end position="679"/>
    </location>
</feature>
<feature type="compositionally biased region" description="Basic and acidic residues" evidence="2">
    <location>
        <begin position="620"/>
        <end position="642"/>
    </location>
</feature>
<dbReference type="InterPro" id="IPR001563">
    <property type="entry name" value="Peptidase_S10"/>
</dbReference>
<dbReference type="Pfam" id="PF00450">
    <property type="entry name" value="Peptidase_S10"/>
    <property type="match status" value="1"/>
</dbReference>
<dbReference type="MEROPS" id="S10.A03"/>
<evidence type="ECO:0000259" key="3">
    <source>
        <dbReference type="Pfam" id="PF03732"/>
    </source>
</evidence>
<proteinExistence type="inferred from homology"/>
<dbReference type="InterPro" id="IPR029058">
    <property type="entry name" value="AB_hydrolase_fold"/>
</dbReference>
<feature type="compositionally biased region" description="Basic and acidic residues" evidence="2">
    <location>
        <begin position="404"/>
        <end position="425"/>
    </location>
</feature>
<name>Q2R4V5_ORYSJ</name>
<dbReference type="EMBL" id="DP000010">
    <property type="protein sequence ID" value="ABA93437.1"/>
    <property type="molecule type" value="Genomic_DNA"/>
</dbReference>
<reference evidence="4" key="3">
    <citation type="submission" date="2006-01" db="EMBL/GenBank/DDBJ databases">
        <authorList>
            <person name="Buell R."/>
        </authorList>
    </citation>
    <scope>NUCLEOTIDE SEQUENCE</scope>
</reference>
<evidence type="ECO:0000256" key="2">
    <source>
        <dbReference type="SAM" id="MobiDB-lite"/>
    </source>
</evidence>
<evidence type="ECO:0000313" key="4">
    <source>
        <dbReference type="EMBL" id="ABA93437.1"/>
    </source>
</evidence>
<dbReference type="Gene3D" id="3.40.50.1820">
    <property type="entry name" value="alpha/beta hydrolase"/>
    <property type="match status" value="1"/>
</dbReference>
<feature type="region of interest" description="Disordered" evidence="2">
    <location>
        <begin position="368"/>
        <end position="484"/>
    </location>
</feature>
<evidence type="ECO:0000256" key="1">
    <source>
        <dbReference type="ARBA" id="ARBA00009431"/>
    </source>
</evidence>
<dbReference type="PANTHER" id="PTHR11802:SF204">
    <property type="entry name" value="OS11G0460800 PROTEIN"/>
    <property type="match status" value="1"/>
</dbReference>
<feature type="compositionally biased region" description="Basic and acidic residues" evidence="2">
    <location>
        <begin position="433"/>
        <end position="461"/>
    </location>
</feature>
<dbReference type="Pfam" id="PF03732">
    <property type="entry name" value="Retrotrans_gag"/>
    <property type="match status" value="1"/>
</dbReference>
<sequence>MGALVQRNENLLAIQCQRSIYIMCAQYYCCRYVEVNESTSVRLFYYFVKSEKDPDVDPLLLWLSGGPGCSSISGLTHEIGPFQFAAKRYYSGGLPEIIYRPETWTKVSNIIFVDSPIGAGFSYAATMEGSKSSDTKTVKQLYIFLRKIIKGIAELNDTDETVVELVRLGHPATWLLEKKRKEKYRYETMLCVIPWKRVSEYNIKYDIMSICFYLKYEAAIVRVTGKVYPLPFDIRHISIWKHTLQACWIFLNVHAEIRACKERGIQRTSPTHDVYCPIHKTKNHDLSSCKVFLSAMKTPPPKVQQSHIPIRDEDKEQGATPFSDRFVGVIDIDPHKPSVLHFLEDYGSSTTKRLRESMTNLNNAFEETAAAAHPEQPPTGDANGEDPERRESPHRATPPPRGTGDLRDHLNGRREARRTRDNENRSRRHVSSRCHDDEDRGGRSSEDRDHDNRHNHDDHEWQVLGDTGQGRRHNDDDDGDDDRILENPADVLVIIRWNQATHRHRHHPRHLHHQIDIHEEHLWQQFVANFQGTYKRHAIEDDLHALTQSPGESLRDYVRRFNECRNTIPEINDASVIRAFKSGVRDRYTTQELATRRITTTRRLFEIVDRCAHADNALRCKNDKPKTGEEKKPAKDAPESSKKKNRKSGKRKAQSEVLATEYADPPKRPDPQGSDTKKA</sequence>
<dbReference type="AlphaFoldDB" id="Q2R4V5"/>
<dbReference type="GO" id="GO:0004185">
    <property type="term" value="F:serine-type carboxypeptidase activity"/>
    <property type="evidence" value="ECO:0007669"/>
    <property type="project" value="InterPro"/>
</dbReference>
<accession>Q2R4V5</accession>
<comment type="similarity">
    <text evidence="1">Belongs to the peptidase S10 family.</text>
</comment>
<dbReference type="InterPro" id="IPR005162">
    <property type="entry name" value="Retrotrans_gag_dom"/>
</dbReference>